<proteinExistence type="predicted"/>
<dbReference type="Pfam" id="PF17164">
    <property type="entry name" value="DUF5122"/>
    <property type="match status" value="4"/>
</dbReference>
<name>A0ABX8HRY3_9PSED</name>
<keyword evidence="2" id="KW-1185">Reference proteome</keyword>
<dbReference type="NCBIfam" id="TIGR02608">
    <property type="entry name" value="delta_60_rpt"/>
    <property type="match status" value="5"/>
</dbReference>
<organism evidence="1 2">
    <name type="scientific">Pseudomonas lijiangensis</name>
    <dbReference type="NCBI Taxonomy" id="2995658"/>
    <lineage>
        <taxon>Bacteria</taxon>
        <taxon>Pseudomonadati</taxon>
        <taxon>Pseudomonadota</taxon>
        <taxon>Gammaproteobacteria</taxon>
        <taxon>Pseudomonadales</taxon>
        <taxon>Pseudomonadaceae</taxon>
        <taxon>Pseudomonas</taxon>
    </lineage>
</organism>
<dbReference type="RefSeq" id="WP_216703951.1">
    <property type="nucleotide sequence ID" value="NZ_CP076668.1"/>
</dbReference>
<evidence type="ECO:0008006" key="3">
    <source>
        <dbReference type="Google" id="ProtNLM"/>
    </source>
</evidence>
<accession>A0ABX8HRY3</accession>
<dbReference type="Proteomes" id="UP000683401">
    <property type="component" value="Chromosome"/>
</dbReference>
<gene>
    <name evidence="1" type="ORF">KQP88_19570</name>
</gene>
<sequence length="423" mass="44258">MNTKNPQPALAPGELDPDFGDAGIVRLTFSNGVGMSAAGLTLTTDEKIYVAGPASGKQYGLARLNQDGSPDETFGTSGIVTGKFDTYDSWALAVQILPDTRLVLRGMVDINNVDYPAFACFSADGVLDTSFGTNGWVILIPPFATVNWTGSEHKTPLPSAIRPDSTSTAEAFQISPSGKILVSARIDSRTAIVSLSNDGSLDTSFGGTGYVIVEPSKHYIWLGAIYDLSSKLLAAGSITTDDGGVAHPFLVRYNENGSIDKNFGTNGTVTIDTESGQFTELALTDPGAMVCIGYTLGSLNDKAMLMGRNQDGSPNSAFNKGDPVFTVLGDNGCAWISGALVQGTQKLAVTGMTFGEHSLAIIGRFEEDGSADLSFGDSGLITLDLGVHTLSGALVVQSDRKIIIGGQVLTTTSSFGYVARYLG</sequence>
<dbReference type="EMBL" id="CP076668">
    <property type="protein sequence ID" value="QWU82213.1"/>
    <property type="molecule type" value="Genomic_DNA"/>
</dbReference>
<evidence type="ECO:0000313" key="1">
    <source>
        <dbReference type="EMBL" id="QWU82213.1"/>
    </source>
</evidence>
<evidence type="ECO:0000313" key="2">
    <source>
        <dbReference type="Proteomes" id="UP000683401"/>
    </source>
</evidence>
<protein>
    <recommendedName>
        <fullName evidence="3">Delta-60 repeat domain-containing protein</fullName>
    </recommendedName>
</protein>
<dbReference type="InterPro" id="IPR013431">
    <property type="entry name" value="Delta_60_rpt"/>
</dbReference>
<reference evidence="2" key="1">
    <citation type="submission" date="2021-06" db="EMBL/GenBank/DDBJ databases">
        <title>Identification of Pseudomonas cichorii causing bacterial leaf black spot of flue-cured tobacco, a new disease in China.</title>
        <authorList>
            <person name="Lu C.-H."/>
        </authorList>
    </citation>
    <scope>NUCLEOTIDE SEQUENCE [LARGE SCALE GENOMIC DNA]</scope>
    <source>
        <strain evidence="2">LJ2</strain>
    </source>
</reference>